<dbReference type="EMBL" id="MJBS01000172">
    <property type="protein sequence ID" value="OHE91735.1"/>
    <property type="molecule type" value="Genomic_DNA"/>
</dbReference>
<keyword evidence="2" id="KW-1185">Reference proteome</keyword>
<dbReference type="STRING" id="1209926.A0A1G4ARK0"/>
<dbReference type="GO" id="GO:0008168">
    <property type="term" value="F:methyltransferase activity"/>
    <property type="evidence" value="ECO:0007669"/>
    <property type="project" value="UniProtKB-KW"/>
</dbReference>
<dbReference type="GO" id="GO:0032259">
    <property type="term" value="P:methylation"/>
    <property type="evidence" value="ECO:0007669"/>
    <property type="project" value="UniProtKB-KW"/>
</dbReference>
<gene>
    <name evidence="1" type="ORF">CORC01_12962</name>
</gene>
<dbReference type="OrthoDB" id="4807770at2759"/>
<proteinExistence type="predicted"/>
<dbReference type="Pfam" id="PF13489">
    <property type="entry name" value="Methyltransf_23"/>
    <property type="match status" value="1"/>
</dbReference>
<name>A0A1G4ARK0_9PEZI</name>
<dbReference type="SUPFAM" id="SSF53335">
    <property type="entry name" value="S-adenosyl-L-methionine-dependent methyltransferases"/>
    <property type="match status" value="1"/>
</dbReference>
<dbReference type="GeneID" id="34566090"/>
<keyword evidence="1" id="KW-0489">Methyltransferase</keyword>
<reference evidence="1 2" key="1">
    <citation type="submission" date="2016-09" db="EMBL/GenBank/DDBJ databases">
        <authorList>
            <person name="Capua I."/>
            <person name="De Benedictis P."/>
            <person name="Joannis T."/>
            <person name="Lombin L.H."/>
            <person name="Cattoli G."/>
        </authorList>
    </citation>
    <scope>NUCLEOTIDE SEQUENCE [LARGE SCALE GENOMIC DNA]</scope>
    <source>
        <strain evidence="1 2">IMI 309357</strain>
    </source>
</reference>
<evidence type="ECO:0000313" key="2">
    <source>
        <dbReference type="Proteomes" id="UP000176998"/>
    </source>
</evidence>
<dbReference type="AlphaFoldDB" id="A0A1G4ARK0"/>
<dbReference type="RefSeq" id="XP_022468907.1">
    <property type="nucleotide sequence ID" value="XM_022624580.1"/>
</dbReference>
<dbReference type="Gene3D" id="3.40.50.150">
    <property type="entry name" value="Vaccinia Virus protein VP39"/>
    <property type="match status" value="1"/>
</dbReference>
<comment type="caution">
    <text evidence="1">The sequence shown here is derived from an EMBL/GenBank/DDBJ whole genome shotgun (WGS) entry which is preliminary data.</text>
</comment>
<organism evidence="1 2">
    <name type="scientific">Colletotrichum orchidophilum</name>
    <dbReference type="NCBI Taxonomy" id="1209926"/>
    <lineage>
        <taxon>Eukaryota</taxon>
        <taxon>Fungi</taxon>
        <taxon>Dikarya</taxon>
        <taxon>Ascomycota</taxon>
        <taxon>Pezizomycotina</taxon>
        <taxon>Sordariomycetes</taxon>
        <taxon>Hypocreomycetidae</taxon>
        <taxon>Glomerellales</taxon>
        <taxon>Glomerellaceae</taxon>
        <taxon>Colletotrichum</taxon>
    </lineage>
</organism>
<dbReference type="InterPro" id="IPR029063">
    <property type="entry name" value="SAM-dependent_MTases_sf"/>
</dbReference>
<sequence>MTYAESSLERMPYYLSDDNTDPSLNLAYLKDAYDLLHHTLKNEQRAKVDLASLPYSCAILDYGMRTGIWSIETAECVRHLHGRVVGYDIIDMHPPIDKLPENLTLVTGDDGKVWRKDSPYDIIHVRFVESIVDWQNFSKIAYNNLNTGGSLIVEMVDLMPCGDEQKSFPGNSALKAWAEKFRQYDKHQADQQEIEALLRDQGFDVTCAAIDLPINPYRQSRNEQESGKRFYWCLRQFLQAKCFASRREAPPQEMLDLVADATKEIRNPDHHALCKCYVLTAFKRADKCKPWW</sequence>
<protein>
    <submittedName>
        <fullName evidence="1">Methyltransferase domain-containing protein</fullName>
    </submittedName>
</protein>
<accession>A0A1G4ARK0</accession>
<evidence type="ECO:0000313" key="1">
    <source>
        <dbReference type="EMBL" id="OHE91735.1"/>
    </source>
</evidence>
<keyword evidence="1" id="KW-0808">Transferase</keyword>
<dbReference type="Proteomes" id="UP000176998">
    <property type="component" value="Unassembled WGS sequence"/>
</dbReference>